<keyword evidence="4" id="KW-0342">GTP-binding</keyword>
<evidence type="ECO:0000313" key="7">
    <source>
        <dbReference type="EMBL" id="PWS27237.1"/>
    </source>
</evidence>
<evidence type="ECO:0000256" key="4">
    <source>
        <dbReference type="ARBA" id="ARBA00023134"/>
    </source>
</evidence>
<evidence type="ECO:0000256" key="3">
    <source>
        <dbReference type="ARBA" id="ARBA00022801"/>
    </source>
</evidence>
<dbReference type="PANTHER" id="PTHR43087:SF1">
    <property type="entry name" value="LAO_AO TRANSPORT SYSTEM ATPASE"/>
    <property type="match status" value="1"/>
</dbReference>
<evidence type="ECO:0000259" key="6">
    <source>
        <dbReference type="SMART" id="SM00382"/>
    </source>
</evidence>
<dbReference type="Proteomes" id="UP000245379">
    <property type="component" value="Unassembled WGS sequence"/>
</dbReference>
<dbReference type="AlphaFoldDB" id="A0A317EM45"/>
<feature type="domain" description="AAA+ ATPase" evidence="6">
    <location>
        <begin position="45"/>
        <end position="196"/>
    </location>
</feature>
<dbReference type="OrthoDB" id="9778292at2"/>
<dbReference type="InterPro" id="IPR005129">
    <property type="entry name" value="GTPase_ArgK"/>
</dbReference>
<accession>A0A317EM45</accession>
<comment type="caution">
    <text evidence="7">The sequence shown here is derived from an EMBL/GenBank/DDBJ whole genome shotgun (WGS) entry which is preliminary data.</text>
</comment>
<evidence type="ECO:0000256" key="5">
    <source>
        <dbReference type="ARBA" id="ARBA00023186"/>
    </source>
</evidence>
<sequence length="299" mass="32732">MNTHLSILNEVKEGNFKVLARALTLVENNLALADLLLRDLDSKAHVPVVGITGPPGAGKSTLVNAITNHFTALNKKIAILAIDPTSPFNFGSLLGDRIRMSAQFNKPNVFIRSLATRGALGGISAKTIEMVDVLKAANFDLILIETVGVGQSEVEIAGLADKTIVVLVPESGDEVQNIKSGLMEIADCFVVNKADRNGADTFANNLKKIIHQGVKSIPILKTVADKNEGVEELCNWVIKPVESVNGRKEFLFAEKAWKIIQHRKMQGIDKKRLREGIHEALKKDDFNIYRFADNFLGKD</sequence>
<protein>
    <submittedName>
        <fullName evidence="7">Methylmalonyl Co-A mutase-associated GTPase MeaB</fullName>
    </submittedName>
</protein>
<dbReference type="SUPFAM" id="SSF52540">
    <property type="entry name" value="P-loop containing nucleoside triphosphate hydrolases"/>
    <property type="match status" value="1"/>
</dbReference>
<proteinExistence type="inferred from homology"/>
<organism evidence="7 8">
    <name type="scientific">Pedobacter yonginense</name>
    <dbReference type="NCBI Taxonomy" id="651869"/>
    <lineage>
        <taxon>Bacteria</taxon>
        <taxon>Pseudomonadati</taxon>
        <taxon>Bacteroidota</taxon>
        <taxon>Sphingobacteriia</taxon>
        <taxon>Sphingobacteriales</taxon>
        <taxon>Sphingobacteriaceae</taxon>
        <taxon>Pedobacter</taxon>
    </lineage>
</organism>
<dbReference type="Pfam" id="PF03308">
    <property type="entry name" value="MeaB"/>
    <property type="match status" value="1"/>
</dbReference>
<evidence type="ECO:0000256" key="2">
    <source>
        <dbReference type="ARBA" id="ARBA00022741"/>
    </source>
</evidence>
<gene>
    <name evidence="7" type="ORF">DHW03_14705</name>
</gene>
<dbReference type="GO" id="GO:0005525">
    <property type="term" value="F:GTP binding"/>
    <property type="evidence" value="ECO:0007669"/>
    <property type="project" value="UniProtKB-KW"/>
</dbReference>
<keyword evidence="3" id="KW-0378">Hydrolase</keyword>
<dbReference type="EMBL" id="QGNZ01000003">
    <property type="protein sequence ID" value="PWS27237.1"/>
    <property type="molecule type" value="Genomic_DNA"/>
</dbReference>
<dbReference type="PANTHER" id="PTHR43087">
    <property type="entry name" value="LYSINE/ARGININE/ORNITHINE TRANSPORT SYSTEM KINASE"/>
    <property type="match status" value="1"/>
</dbReference>
<dbReference type="InterPro" id="IPR027417">
    <property type="entry name" value="P-loop_NTPase"/>
</dbReference>
<dbReference type="RefSeq" id="WP_109926571.1">
    <property type="nucleotide sequence ID" value="NZ_QGNZ01000003.1"/>
</dbReference>
<reference evidence="7 8" key="1">
    <citation type="submission" date="2018-05" db="EMBL/GenBank/DDBJ databases">
        <title>Pedobacter paludis sp. nov., isolated from wetland soil.</title>
        <authorList>
            <person name="Zhang Y."/>
            <person name="Wang G."/>
        </authorList>
    </citation>
    <scope>NUCLEOTIDE SEQUENCE [LARGE SCALE GENOMIC DNA]</scope>
    <source>
        <strain evidence="7 8">KCTC22721</strain>
    </source>
</reference>
<keyword evidence="8" id="KW-1185">Reference proteome</keyword>
<comment type="similarity">
    <text evidence="1">Belongs to the SIMIBI class G3E GTPase family. ArgK/MeaB subfamily.</text>
</comment>
<dbReference type="GO" id="GO:0003924">
    <property type="term" value="F:GTPase activity"/>
    <property type="evidence" value="ECO:0007669"/>
    <property type="project" value="InterPro"/>
</dbReference>
<name>A0A317EM45_9SPHI</name>
<evidence type="ECO:0000256" key="1">
    <source>
        <dbReference type="ARBA" id="ARBA00009625"/>
    </source>
</evidence>
<keyword evidence="5" id="KW-0143">Chaperone</keyword>
<keyword evidence="2" id="KW-0547">Nucleotide-binding</keyword>
<dbReference type="Gene3D" id="3.40.50.300">
    <property type="entry name" value="P-loop containing nucleotide triphosphate hydrolases"/>
    <property type="match status" value="1"/>
</dbReference>
<dbReference type="InterPro" id="IPR003593">
    <property type="entry name" value="AAA+_ATPase"/>
</dbReference>
<dbReference type="SMART" id="SM00382">
    <property type="entry name" value="AAA"/>
    <property type="match status" value="1"/>
</dbReference>
<evidence type="ECO:0000313" key="8">
    <source>
        <dbReference type="Proteomes" id="UP000245379"/>
    </source>
</evidence>
<dbReference type="NCBIfam" id="TIGR00750">
    <property type="entry name" value="lao"/>
    <property type="match status" value="1"/>
</dbReference>
<dbReference type="InterPro" id="IPR052040">
    <property type="entry name" value="GTPase/Isobutyryl-CoA_mutase"/>
</dbReference>